<feature type="non-terminal residue" evidence="1">
    <location>
        <position position="1"/>
    </location>
</feature>
<comment type="caution">
    <text evidence="1">The sequence shown here is derived from an EMBL/GenBank/DDBJ whole genome shotgun (WGS) entry which is preliminary data.</text>
</comment>
<dbReference type="Proteomes" id="UP000789396">
    <property type="component" value="Unassembled WGS sequence"/>
</dbReference>
<protein>
    <submittedName>
        <fullName evidence="1">13491_t:CDS:1</fullName>
    </submittedName>
</protein>
<evidence type="ECO:0000313" key="1">
    <source>
        <dbReference type="EMBL" id="CAG8807683.1"/>
    </source>
</evidence>
<organism evidence="1 2">
    <name type="scientific">Racocetra fulgida</name>
    <dbReference type="NCBI Taxonomy" id="60492"/>
    <lineage>
        <taxon>Eukaryota</taxon>
        <taxon>Fungi</taxon>
        <taxon>Fungi incertae sedis</taxon>
        <taxon>Mucoromycota</taxon>
        <taxon>Glomeromycotina</taxon>
        <taxon>Glomeromycetes</taxon>
        <taxon>Diversisporales</taxon>
        <taxon>Gigasporaceae</taxon>
        <taxon>Racocetra</taxon>
    </lineage>
</organism>
<proteinExistence type="predicted"/>
<keyword evidence="2" id="KW-1185">Reference proteome</keyword>
<gene>
    <name evidence="1" type="ORF">RFULGI_LOCUS18408</name>
</gene>
<dbReference type="OrthoDB" id="2419893at2759"/>
<accession>A0A9N9PBX2</accession>
<evidence type="ECO:0000313" key="2">
    <source>
        <dbReference type="Proteomes" id="UP000789396"/>
    </source>
</evidence>
<feature type="non-terminal residue" evidence="1">
    <location>
        <position position="42"/>
    </location>
</feature>
<reference evidence="1" key="1">
    <citation type="submission" date="2021-06" db="EMBL/GenBank/DDBJ databases">
        <authorList>
            <person name="Kallberg Y."/>
            <person name="Tangrot J."/>
            <person name="Rosling A."/>
        </authorList>
    </citation>
    <scope>NUCLEOTIDE SEQUENCE</scope>
    <source>
        <strain evidence="1">IN212</strain>
    </source>
</reference>
<dbReference type="EMBL" id="CAJVPZ010080421">
    <property type="protein sequence ID" value="CAG8807683.1"/>
    <property type="molecule type" value="Genomic_DNA"/>
</dbReference>
<dbReference type="AlphaFoldDB" id="A0A9N9PBX2"/>
<name>A0A9N9PBX2_9GLOM</name>
<sequence length="42" mass="4936">FAEQLSNDLEISNNTFGLREELQNNLEFKNEFLEFCLNPNSN</sequence>